<dbReference type="STRING" id="292462.AWC05_02510"/>
<dbReference type="InterPro" id="IPR036188">
    <property type="entry name" value="FAD/NAD-bd_sf"/>
</dbReference>
<feature type="compositionally biased region" description="Basic residues" evidence="1">
    <location>
        <begin position="449"/>
        <end position="462"/>
    </location>
</feature>
<dbReference type="GO" id="GO:0016491">
    <property type="term" value="F:oxidoreductase activity"/>
    <property type="evidence" value="ECO:0007669"/>
    <property type="project" value="InterPro"/>
</dbReference>
<dbReference type="SUPFAM" id="SSF51905">
    <property type="entry name" value="FAD/NAD(P)-binding domain"/>
    <property type="match status" value="1"/>
</dbReference>
<dbReference type="EMBL" id="LQOV01000032">
    <property type="protein sequence ID" value="ORV49065.1"/>
    <property type="molecule type" value="Genomic_DNA"/>
</dbReference>
<gene>
    <name evidence="3" type="ORF">AWC05_02510</name>
</gene>
<sequence>MEKVVVIGAGVAGLTAAYRLQQYGFEVTVLEAESRVGGRMSSIEKNGYRIDLAALALSKKYIAMHRLVNDLGIDDQIIPVPDIIGIPKGDKVYRMHSARLGKTATTGLLTWRSIPGAVRIGVDAYRLGRKIDWNDLGASKGFDTETVRQWARRRGSQEIDYIVDAVLRGGLMTSSDRMSAIDLQFLAVSFFGTGLFTFRDGVGALPAALASRVNVRLNTRVTQVEEYCDGVRVSSVTDGCSETTDDAAACVIALSAHDMAAVHPGLSPSHRAIIEDLEYVRLITINLALNYRPRDPSLFLALSEQVDPDLCAVFMDHNRHPGHFAADKGMVTVFWHHDWNTAEWETSDDEIVERTVRAANRYVRGLENGVEMSNVTRWSNAFLYSRPGTYKALHNIAMSRAAANRIHLAGDYFGGPSTNSSLCSGERAAEHVTASLGALQGISAPGAPSKRKLRGERRRQYG</sequence>
<dbReference type="Proteomes" id="UP000193010">
    <property type="component" value="Unassembled WGS sequence"/>
</dbReference>
<protein>
    <recommendedName>
        <fullName evidence="2">Amine oxidase domain-containing protein</fullName>
    </recommendedName>
</protein>
<feature type="domain" description="Amine oxidase" evidence="2">
    <location>
        <begin position="11"/>
        <end position="432"/>
    </location>
</feature>
<dbReference type="RefSeq" id="WP_085225059.1">
    <property type="nucleotide sequence ID" value="NZ_AP022576.1"/>
</dbReference>
<dbReference type="AlphaFoldDB" id="A0A1X1TWW2"/>
<keyword evidence="4" id="KW-1185">Reference proteome</keyword>
<dbReference type="InterPro" id="IPR002937">
    <property type="entry name" value="Amino_oxidase"/>
</dbReference>
<reference evidence="3 4" key="1">
    <citation type="submission" date="2016-01" db="EMBL/GenBank/DDBJ databases">
        <title>The new phylogeny of the genus Mycobacterium.</title>
        <authorList>
            <person name="Tarcisio F."/>
            <person name="Conor M."/>
            <person name="Antonella G."/>
            <person name="Elisabetta G."/>
            <person name="Giulia F.S."/>
            <person name="Sara T."/>
            <person name="Anna F."/>
            <person name="Clotilde B."/>
            <person name="Roberto B."/>
            <person name="Veronica D.S."/>
            <person name="Fabio R."/>
            <person name="Monica P."/>
            <person name="Olivier J."/>
            <person name="Enrico T."/>
            <person name="Nicola S."/>
        </authorList>
    </citation>
    <scope>NUCLEOTIDE SEQUENCE [LARGE SCALE GENOMIC DNA]</scope>
    <source>
        <strain evidence="3 4">DSM 44852</strain>
    </source>
</reference>
<organism evidence="3 4">
    <name type="scientific">Mycobacterium florentinum</name>
    <dbReference type="NCBI Taxonomy" id="292462"/>
    <lineage>
        <taxon>Bacteria</taxon>
        <taxon>Bacillati</taxon>
        <taxon>Actinomycetota</taxon>
        <taxon>Actinomycetes</taxon>
        <taxon>Mycobacteriales</taxon>
        <taxon>Mycobacteriaceae</taxon>
        <taxon>Mycobacterium</taxon>
        <taxon>Mycobacterium simiae complex</taxon>
    </lineage>
</organism>
<feature type="region of interest" description="Disordered" evidence="1">
    <location>
        <begin position="441"/>
        <end position="462"/>
    </location>
</feature>
<comment type="caution">
    <text evidence="3">The sequence shown here is derived from an EMBL/GenBank/DDBJ whole genome shotgun (WGS) entry which is preliminary data.</text>
</comment>
<dbReference type="Gene3D" id="3.50.50.60">
    <property type="entry name" value="FAD/NAD(P)-binding domain"/>
    <property type="match status" value="2"/>
</dbReference>
<dbReference type="PANTHER" id="PTHR42923">
    <property type="entry name" value="PROTOPORPHYRINOGEN OXIDASE"/>
    <property type="match status" value="1"/>
</dbReference>
<name>A0A1X1TWW2_MYCFL</name>
<evidence type="ECO:0000259" key="2">
    <source>
        <dbReference type="Pfam" id="PF01593"/>
    </source>
</evidence>
<proteinExistence type="predicted"/>
<dbReference type="PANTHER" id="PTHR42923:SF3">
    <property type="entry name" value="PROTOPORPHYRINOGEN OXIDASE"/>
    <property type="match status" value="1"/>
</dbReference>
<dbReference type="InterPro" id="IPR050464">
    <property type="entry name" value="Zeta_carotene_desat/Oxidored"/>
</dbReference>
<dbReference type="SUPFAM" id="SSF54373">
    <property type="entry name" value="FAD-linked reductases, C-terminal domain"/>
    <property type="match status" value="1"/>
</dbReference>
<evidence type="ECO:0000256" key="1">
    <source>
        <dbReference type="SAM" id="MobiDB-lite"/>
    </source>
</evidence>
<evidence type="ECO:0000313" key="4">
    <source>
        <dbReference type="Proteomes" id="UP000193010"/>
    </source>
</evidence>
<dbReference type="Pfam" id="PF01593">
    <property type="entry name" value="Amino_oxidase"/>
    <property type="match status" value="1"/>
</dbReference>
<dbReference type="OrthoDB" id="337830at2"/>
<accession>A0A1X1TWW2</accession>
<evidence type="ECO:0000313" key="3">
    <source>
        <dbReference type="EMBL" id="ORV49065.1"/>
    </source>
</evidence>